<accession>A0A1Z5JI15</accession>
<dbReference type="OrthoDB" id="440755at2759"/>
<keyword evidence="11" id="KW-0333">Golgi apparatus</keyword>
<dbReference type="InterPro" id="IPR004139">
    <property type="entry name" value="Glyco_trans_13"/>
</dbReference>
<dbReference type="PANTHER" id="PTHR10468:SF0">
    <property type="entry name" value="ALPHA-1,3-MANNOSYL-GLYCOPROTEIN 2-BETA-N-ACETYLGLUCOSAMINYLTRANSFERASE"/>
    <property type="match status" value="1"/>
</dbReference>
<dbReference type="Pfam" id="PF03071">
    <property type="entry name" value="GNT-I"/>
    <property type="match status" value="1"/>
</dbReference>
<keyword evidence="5 17" id="KW-0328">Glycosyltransferase</keyword>
<dbReference type="EC" id="2.4.1.101" evidence="14"/>
<dbReference type="Proteomes" id="UP000198406">
    <property type="component" value="Unassembled WGS sequence"/>
</dbReference>
<evidence type="ECO:0000256" key="6">
    <source>
        <dbReference type="ARBA" id="ARBA00022679"/>
    </source>
</evidence>
<evidence type="ECO:0000256" key="3">
    <source>
        <dbReference type="ARBA" id="ARBA00004922"/>
    </source>
</evidence>
<organism evidence="17 18">
    <name type="scientific">Fistulifera solaris</name>
    <name type="common">Oleaginous diatom</name>
    <dbReference type="NCBI Taxonomy" id="1519565"/>
    <lineage>
        <taxon>Eukaryota</taxon>
        <taxon>Sar</taxon>
        <taxon>Stramenopiles</taxon>
        <taxon>Ochrophyta</taxon>
        <taxon>Bacillariophyta</taxon>
        <taxon>Bacillariophyceae</taxon>
        <taxon>Bacillariophycidae</taxon>
        <taxon>Naviculales</taxon>
        <taxon>Naviculaceae</taxon>
        <taxon>Fistulifera</taxon>
    </lineage>
</organism>
<keyword evidence="6 17" id="KW-0808">Transferase</keyword>
<comment type="cofactor">
    <cofactor evidence="1">
        <name>Mn(2+)</name>
        <dbReference type="ChEBI" id="CHEBI:29035"/>
    </cofactor>
</comment>
<keyword evidence="8" id="KW-0479">Metal-binding</keyword>
<comment type="similarity">
    <text evidence="4">Belongs to the glycosyltransferase 13 family.</text>
</comment>
<dbReference type="GO" id="GO:0046872">
    <property type="term" value="F:metal ion binding"/>
    <property type="evidence" value="ECO:0007669"/>
    <property type="project" value="UniProtKB-KW"/>
</dbReference>
<evidence type="ECO:0000313" key="17">
    <source>
        <dbReference type="EMBL" id="GAX13576.1"/>
    </source>
</evidence>
<keyword evidence="12" id="KW-0472">Membrane</keyword>
<dbReference type="SUPFAM" id="SSF53448">
    <property type="entry name" value="Nucleotide-diphospho-sugar transferases"/>
    <property type="match status" value="1"/>
</dbReference>
<comment type="pathway">
    <text evidence="3">Protein modification; protein glycosylation.</text>
</comment>
<evidence type="ECO:0000256" key="16">
    <source>
        <dbReference type="ARBA" id="ARBA00049421"/>
    </source>
</evidence>
<evidence type="ECO:0000256" key="1">
    <source>
        <dbReference type="ARBA" id="ARBA00001936"/>
    </source>
</evidence>
<name>A0A1Z5JI15_FISSO</name>
<evidence type="ECO:0000256" key="10">
    <source>
        <dbReference type="ARBA" id="ARBA00022989"/>
    </source>
</evidence>
<dbReference type="EMBL" id="BDSP01000070">
    <property type="protein sequence ID" value="GAX13576.1"/>
    <property type="molecule type" value="Genomic_DNA"/>
</dbReference>
<comment type="subcellular location">
    <subcellularLocation>
        <location evidence="2">Golgi apparatus membrane</location>
        <topology evidence="2">Single-pass type II membrane protein</topology>
    </subcellularLocation>
</comment>
<dbReference type="AlphaFoldDB" id="A0A1Z5JI15"/>
<keyword evidence="10" id="KW-1133">Transmembrane helix</keyword>
<protein>
    <recommendedName>
        <fullName evidence="14">alpha-1,3-mannosyl-glycoprotein 2-beta-N-acetylglucosaminyltransferase</fullName>
        <ecNumber evidence="14">2.4.1.101</ecNumber>
    </recommendedName>
    <alternativeName>
        <fullName evidence="15">N-glycosyl-oligosaccharide-glycoprotein N-acetylglucosaminyltransferase I</fullName>
    </alternativeName>
</protein>
<keyword evidence="18" id="KW-1185">Reference proteome</keyword>
<evidence type="ECO:0000256" key="5">
    <source>
        <dbReference type="ARBA" id="ARBA00022676"/>
    </source>
</evidence>
<dbReference type="Gene3D" id="3.90.550.10">
    <property type="entry name" value="Spore Coat Polysaccharide Biosynthesis Protein SpsA, Chain A"/>
    <property type="match status" value="1"/>
</dbReference>
<evidence type="ECO:0000256" key="9">
    <source>
        <dbReference type="ARBA" id="ARBA00022968"/>
    </source>
</evidence>
<evidence type="ECO:0000256" key="12">
    <source>
        <dbReference type="ARBA" id="ARBA00023136"/>
    </source>
</evidence>
<comment type="catalytic activity">
    <reaction evidence="16">
        <text>N(4)-(alpha-D-Man-(1-&gt;3)-[alpha-D-Man-(1-&gt;3)-[alpha-D-Man-(1-&gt;6)]-alpha-D-Man-(1-&gt;6)]-beta-D-Man-(1-&gt;4)-beta-D-GlcNAc-(1-&gt;4)-beta-D-GlcNAc)-L-asparaginyl-[protein] (N-glucan mannose isomer 5A1,2) + UDP-N-acetyl-alpha-D-glucosamine = N(4)-{beta-D-GlcNAc-(1-&gt;2)-alpha-D-Man-(1-&gt;3)-[alpha-D-Man-(1-&gt;3)-[alpha-D-Man-(1-&gt;6)]-alpha-D-Man-(1-&gt;6)]-beta-D-Man-(1-&gt;4)-beta-D-GlcNAc-(1-&gt;4)-beta-D-GlcNAc}-L-asparaginyl-[protein] + UDP + H(+)</text>
        <dbReference type="Rhea" id="RHEA:11456"/>
        <dbReference type="Rhea" id="RHEA-COMP:14367"/>
        <dbReference type="Rhea" id="RHEA-COMP:14368"/>
        <dbReference type="ChEBI" id="CHEBI:15378"/>
        <dbReference type="ChEBI" id="CHEBI:57705"/>
        <dbReference type="ChEBI" id="CHEBI:58223"/>
        <dbReference type="ChEBI" id="CHEBI:59087"/>
        <dbReference type="ChEBI" id="CHEBI:60625"/>
        <dbReference type="EC" id="2.4.1.101"/>
    </reaction>
</comment>
<proteinExistence type="inferred from homology"/>
<evidence type="ECO:0000256" key="11">
    <source>
        <dbReference type="ARBA" id="ARBA00023034"/>
    </source>
</evidence>
<comment type="caution">
    <text evidence="17">The sequence shown here is derived from an EMBL/GenBank/DDBJ whole genome shotgun (WGS) entry which is preliminary data.</text>
</comment>
<dbReference type="InParanoid" id="A0A1Z5JI15"/>
<keyword evidence="7" id="KW-0812">Transmembrane</keyword>
<keyword evidence="9" id="KW-0735">Signal-anchor</keyword>
<reference evidence="17 18" key="1">
    <citation type="journal article" date="2015" name="Plant Cell">
        <title>Oil accumulation by the oleaginous diatom Fistulifera solaris as revealed by the genome and transcriptome.</title>
        <authorList>
            <person name="Tanaka T."/>
            <person name="Maeda Y."/>
            <person name="Veluchamy A."/>
            <person name="Tanaka M."/>
            <person name="Abida H."/>
            <person name="Marechal E."/>
            <person name="Bowler C."/>
            <person name="Muto M."/>
            <person name="Sunaga Y."/>
            <person name="Tanaka M."/>
            <person name="Yoshino T."/>
            <person name="Taniguchi T."/>
            <person name="Fukuda Y."/>
            <person name="Nemoto M."/>
            <person name="Matsumoto M."/>
            <person name="Wong P.S."/>
            <person name="Aburatani S."/>
            <person name="Fujibuchi W."/>
        </authorList>
    </citation>
    <scope>NUCLEOTIDE SEQUENCE [LARGE SCALE GENOMIC DNA]</scope>
    <source>
        <strain evidence="17 18">JPCC DA0580</strain>
    </source>
</reference>
<dbReference type="GO" id="GO:0000139">
    <property type="term" value="C:Golgi membrane"/>
    <property type="evidence" value="ECO:0007669"/>
    <property type="project" value="UniProtKB-SubCell"/>
</dbReference>
<dbReference type="UniPathway" id="UPA00378"/>
<dbReference type="InterPro" id="IPR052261">
    <property type="entry name" value="Glycosyltransferase_13"/>
</dbReference>
<gene>
    <name evidence="17" type="ORF">FisN_3Lu146</name>
</gene>
<sequence>MIFSARAIDQSTKYRRCVFNFLHVYREGQGLPSKTTETTPKNNLLPYESPLIIFTYQRDNYLRDTLTDILKNIPRDCSVGCPIVLSQDGNNPAVINVIHNFTKQFAEIGIPVVHLQHHNNIRGKPYIELAVHYGWGLTQVFSNRAQAPGKSISPKRVIILEEDLHTAEDFFDYFAAMAPILDRDFTLLAVSAFNDNGYEGKVLQPDRVLRSDFFPGLGWMLTRKLWEEELQHKWPQGYWDDWLREPAQRQNRHILRPEISRTFHFGVKGGASMNQFGSRLSNVLLDQTPVDWKHFGEDIMKSLELPRYNANYAALVQAAHLETSIDKALQIVKQRDTRIEYQSFKEFQRLARALKLMDDEKAMIPRTAYKGIVETRPHGDHLLFLTPPLQVVLEALKAAP</sequence>
<dbReference type="PANTHER" id="PTHR10468">
    <property type="entry name" value="PROTEIN O-LINKED-MANNOSE BETA-1,2-N-ACETYLGLUCOSAMINYLTRANSFERASE 1/ALPHA-1,3-MANNOSYL-GLYCOPROTEIN 2-BETA-N-ACETYLGLUCOSAMINYLTRANSFERASE"/>
    <property type="match status" value="1"/>
</dbReference>
<dbReference type="InterPro" id="IPR029044">
    <property type="entry name" value="Nucleotide-diphossugar_trans"/>
</dbReference>
<evidence type="ECO:0000256" key="15">
    <source>
        <dbReference type="ARBA" id="ARBA00041712"/>
    </source>
</evidence>
<evidence type="ECO:0000313" key="18">
    <source>
        <dbReference type="Proteomes" id="UP000198406"/>
    </source>
</evidence>
<evidence type="ECO:0000256" key="2">
    <source>
        <dbReference type="ARBA" id="ARBA00004323"/>
    </source>
</evidence>
<evidence type="ECO:0000256" key="4">
    <source>
        <dbReference type="ARBA" id="ARBA00006492"/>
    </source>
</evidence>
<evidence type="ECO:0000256" key="14">
    <source>
        <dbReference type="ARBA" id="ARBA00038949"/>
    </source>
</evidence>
<evidence type="ECO:0000256" key="8">
    <source>
        <dbReference type="ARBA" id="ARBA00022723"/>
    </source>
</evidence>
<evidence type="ECO:0000256" key="13">
    <source>
        <dbReference type="ARBA" id="ARBA00023211"/>
    </source>
</evidence>
<dbReference type="GO" id="GO:0003827">
    <property type="term" value="F:alpha-1,3-mannosylglycoprotein 2-beta-N-acetylglucosaminyltransferase activity"/>
    <property type="evidence" value="ECO:0007669"/>
    <property type="project" value="UniProtKB-EC"/>
</dbReference>
<keyword evidence="13" id="KW-0464">Manganese</keyword>
<evidence type="ECO:0000256" key="7">
    <source>
        <dbReference type="ARBA" id="ARBA00022692"/>
    </source>
</evidence>
<dbReference type="Gene3D" id="3.10.180.20">
    <property type="entry name" value="N-Acetylglucosaminyltransferase I, Domain 2"/>
    <property type="match status" value="1"/>
</dbReference>